<gene>
    <name evidence="13" type="ORF">NC998_18705</name>
</gene>
<evidence type="ECO:0000256" key="7">
    <source>
        <dbReference type="ARBA" id="ARBA00023173"/>
    </source>
</evidence>
<dbReference type="InterPro" id="IPR046342">
    <property type="entry name" value="CBS_dom_sf"/>
</dbReference>
<evidence type="ECO:0000256" key="11">
    <source>
        <dbReference type="SAM" id="Phobius"/>
    </source>
</evidence>
<keyword evidence="6 11" id="KW-0472">Membrane</keyword>
<feature type="transmembrane region" description="Helical" evidence="11">
    <location>
        <begin position="392"/>
        <end position="417"/>
    </location>
</feature>
<evidence type="ECO:0000259" key="12">
    <source>
        <dbReference type="PROSITE" id="PS51371"/>
    </source>
</evidence>
<evidence type="ECO:0000256" key="6">
    <source>
        <dbReference type="ARBA" id="ARBA00023136"/>
    </source>
</evidence>
<sequence length="642" mass="67202">MSLIPAPDGLAEQPTPAPSTSHFAHILNRLQPTPETVVLILAILIGGGTGMGVVTFHYLIELIHSLMLEDLMGAIAPWGAWTLACVPMLGGVIVGFMRWRWQDFGPGISSLIAATQGKREISPIRPVTKMVAASVSLGTGASLGPEGPSVEIGANFGLLLGQILQVSQERQRLLLGAGAAAGLAAGFNAPIAGVFFALEVVLGTTFATSAVSVVLLAAVVAALIAQIGLGAQPAFALPAYEVRSPLELPLYIGLGLCASLVSVAYTQTIKLAQTFFRGEISGFAWVSRIPRPVHPVIGGACVGLVALALPQTLGIGYETIEALLRNVEFSLPLLLLLLVFKLALTALSLGSGLVGGIFAPAMFLGAVLGASYGKILAAILPAAAIAIAAPPAYAMVGMAAVLAGSVRAPLTAILLLFELTRDYRIVLPLMAAVGLSVWVIESLKPISKPGLNLKQMGVNVEPDQGQEALKHLTVEEAMQPSPLILPYALPVLEASEILLRGHLHSALLVDETGQLRGIVTLQDINRVLAAPERTANSVAEALSPQPSATLASQPVGEICTSELLYAYKDELVTEAIDRMGARGLRQLPVVDREPPHLVVGLLEQERIPLACNLAATRKALQRHLTAPLNSEEISLPTLKQPA</sequence>
<proteinExistence type="predicted"/>
<dbReference type="Pfam" id="PF00571">
    <property type="entry name" value="CBS"/>
    <property type="match status" value="2"/>
</dbReference>
<keyword evidence="9" id="KW-0407">Ion channel</keyword>
<dbReference type="SMART" id="SM00116">
    <property type="entry name" value="CBS"/>
    <property type="match status" value="2"/>
</dbReference>
<keyword evidence="14" id="KW-1185">Reference proteome</keyword>
<evidence type="ECO:0000256" key="3">
    <source>
        <dbReference type="ARBA" id="ARBA00022692"/>
    </source>
</evidence>
<evidence type="ECO:0000256" key="5">
    <source>
        <dbReference type="ARBA" id="ARBA00023065"/>
    </source>
</evidence>
<feature type="transmembrane region" description="Helical" evidence="11">
    <location>
        <begin position="357"/>
        <end position="380"/>
    </location>
</feature>
<evidence type="ECO:0000313" key="14">
    <source>
        <dbReference type="Proteomes" id="UP001464891"/>
    </source>
</evidence>
<dbReference type="SUPFAM" id="SSF81340">
    <property type="entry name" value="Clc chloride channel"/>
    <property type="match status" value="1"/>
</dbReference>
<evidence type="ECO:0000256" key="8">
    <source>
        <dbReference type="ARBA" id="ARBA00023214"/>
    </source>
</evidence>
<evidence type="ECO:0000256" key="10">
    <source>
        <dbReference type="PROSITE-ProRule" id="PRU00703"/>
    </source>
</evidence>
<feature type="transmembrane region" description="Helical" evidence="11">
    <location>
        <begin position="210"/>
        <end position="236"/>
    </location>
</feature>
<dbReference type="CDD" id="cd00400">
    <property type="entry name" value="Voltage_gated_ClC"/>
    <property type="match status" value="1"/>
</dbReference>
<protein>
    <submittedName>
        <fullName evidence="13">Chloride channel protein</fullName>
    </submittedName>
</protein>
<dbReference type="SUPFAM" id="SSF54631">
    <property type="entry name" value="CBS-domain pair"/>
    <property type="match status" value="1"/>
</dbReference>
<comment type="caution">
    <text evidence="13">The sequence shown here is derived from an EMBL/GenBank/DDBJ whole genome shotgun (WGS) entry which is preliminary data.</text>
</comment>
<dbReference type="InterPro" id="IPR001807">
    <property type="entry name" value="ClC"/>
</dbReference>
<feature type="transmembrane region" description="Helical" evidence="11">
    <location>
        <begin position="296"/>
        <end position="317"/>
    </location>
</feature>
<keyword evidence="7" id="KW-0869">Chloride channel</keyword>
<organism evidence="13 14">
    <name type="scientific">Trichocoleus desertorum GB2-A4</name>
    <dbReference type="NCBI Taxonomy" id="2933944"/>
    <lineage>
        <taxon>Bacteria</taxon>
        <taxon>Bacillati</taxon>
        <taxon>Cyanobacteriota</taxon>
        <taxon>Cyanophyceae</taxon>
        <taxon>Leptolyngbyales</taxon>
        <taxon>Trichocoleusaceae</taxon>
        <taxon>Trichocoleus</taxon>
    </lineage>
</organism>
<dbReference type="InterPro" id="IPR000644">
    <property type="entry name" value="CBS_dom"/>
</dbReference>
<dbReference type="Gene3D" id="1.10.3080.10">
    <property type="entry name" value="Clc chloride channel"/>
    <property type="match status" value="1"/>
</dbReference>
<feature type="transmembrane region" description="Helical" evidence="11">
    <location>
        <begin position="80"/>
        <end position="99"/>
    </location>
</feature>
<dbReference type="Gene3D" id="3.10.580.10">
    <property type="entry name" value="CBS-domain"/>
    <property type="match status" value="2"/>
</dbReference>
<dbReference type="InterPro" id="IPR050368">
    <property type="entry name" value="ClC-type_chloride_channel"/>
</dbReference>
<dbReference type="PRINTS" id="PR00762">
    <property type="entry name" value="CLCHANNEL"/>
</dbReference>
<dbReference type="InterPro" id="IPR014743">
    <property type="entry name" value="Cl-channel_core"/>
</dbReference>
<feature type="transmembrane region" description="Helical" evidence="11">
    <location>
        <begin position="423"/>
        <end position="440"/>
    </location>
</feature>
<keyword evidence="5" id="KW-0406">Ion transport</keyword>
<feature type="domain" description="CBS" evidence="12">
    <location>
        <begin position="478"/>
        <end position="534"/>
    </location>
</feature>
<comment type="subcellular location">
    <subcellularLocation>
        <location evidence="1">Membrane</location>
        <topology evidence="1">Multi-pass membrane protein</topology>
    </subcellularLocation>
</comment>
<keyword evidence="10" id="KW-0129">CBS domain</keyword>
<evidence type="ECO:0000256" key="9">
    <source>
        <dbReference type="ARBA" id="ARBA00023303"/>
    </source>
</evidence>
<accession>A0ABV0JBG8</accession>
<dbReference type="Pfam" id="PF00654">
    <property type="entry name" value="Voltage_CLC"/>
    <property type="match status" value="1"/>
</dbReference>
<evidence type="ECO:0000256" key="1">
    <source>
        <dbReference type="ARBA" id="ARBA00004141"/>
    </source>
</evidence>
<feature type="transmembrane region" description="Helical" evidence="11">
    <location>
        <begin position="173"/>
        <end position="198"/>
    </location>
</feature>
<name>A0ABV0JBG8_9CYAN</name>
<feature type="transmembrane region" description="Helical" evidence="11">
    <location>
        <begin position="329"/>
        <end position="351"/>
    </location>
</feature>
<dbReference type="PANTHER" id="PTHR43427">
    <property type="entry name" value="CHLORIDE CHANNEL PROTEIN CLC-E"/>
    <property type="match status" value="1"/>
</dbReference>
<keyword evidence="4 11" id="KW-1133">Transmembrane helix</keyword>
<evidence type="ECO:0000256" key="2">
    <source>
        <dbReference type="ARBA" id="ARBA00022448"/>
    </source>
</evidence>
<dbReference type="PANTHER" id="PTHR43427:SF6">
    <property type="entry name" value="CHLORIDE CHANNEL PROTEIN CLC-E"/>
    <property type="match status" value="1"/>
</dbReference>
<keyword evidence="2" id="KW-0813">Transport</keyword>
<feature type="transmembrane region" description="Helical" evidence="11">
    <location>
        <begin position="37"/>
        <end position="60"/>
    </location>
</feature>
<dbReference type="PROSITE" id="PS51371">
    <property type="entry name" value="CBS"/>
    <property type="match status" value="1"/>
</dbReference>
<dbReference type="RefSeq" id="WP_190432233.1">
    <property type="nucleotide sequence ID" value="NZ_JAMPKM010000012.1"/>
</dbReference>
<evidence type="ECO:0000313" key="13">
    <source>
        <dbReference type="EMBL" id="MEP0819134.1"/>
    </source>
</evidence>
<keyword evidence="3 11" id="KW-0812">Transmembrane</keyword>
<keyword evidence="8" id="KW-0868">Chloride</keyword>
<evidence type="ECO:0000256" key="4">
    <source>
        <dbReference type="ARBA" id="ARBA00022989"/>
    </source>
</evidence>
<dbReference type="EMBL" id="JAMPKM010000012">
    <property type="protein sequence ID" value="MEP0819134.1"/>
    <property type="molecule type" value="Genomic_DNA"/>
</dbReference>
<reference evidence="13 14" key="1">
    <citation type="submission" date="2022-04" db="EMBL/GenBank/DDBJ databases">
        <title>Positive selection, recombination, and allopatry shape intraspecific diversity of widespread and dominant cyanobacteria.</title>
        <authorList>
            <person name="Wei J."/>
            <person name="Shu W."/>
            <person name="Hu C."/>
        </authorList>
    </citation>
    <scope>NUCLEOTIDE SEQUENCE [LARGE SCALE GENOMIC DNA]</scope>
    <source>
        <strain evidence="13 14">GB2-A4</strain>
    </source>
</reference>
<dbReference type="Proteomes" id="UP001464891">
    <property type="component" value="Unassembled WGS sequence"/>
</dbReference>